<evidence type="ECO:0008006" key="8">
    <source>
        <dbReference type="Google" id="ProtNLM"/>
    </source>
</evidence>
<dbReference type="PANTHER" id="PTHR46093">
    <property type="entry name" value="ACYL-COA-BINDING DOMAIN-CONTAINING PROTEIN 5"/>
    <property type="match status" value="1"/>
</dbReference>
<evidence type="ECO:0000256" key="2">
    <source>
        <dbReference type="ARBA" id="ARBA00022737"/>
    </source>
</evidence>
<keyword evidence="4" id="KW-1133">Transmembrane helix</keyword>
<dbReference type="AlphaFoldDB" id="A0A8H7RWJ4"/>
<feature type="chain" id="PRO_5034053950" description="Kelch repeat-containing protein" evidence="5">
    <location>
        <begin position="19"/>
        <end position="462"/>
    </location>
</feature>
<dbReference type="PANTHER" id="PTHR46093:SF18">
    <property type="entry name" value="FIBRONECTIN TYPE-III DOMAIN-CONTAINING PROTEIN"/>
    <property type="match status" value="1"/>
</dbReference>
<organism evidence="6 7">
    <name type="scientific">Circinella minor</name>
    <dbReference type="NCBI Taxonomy" id="1195481"/>
    <lineage>
        <taxon>Eukaryota</taxon>
        <taxon>Fungi</taxon>
        <taxon>Fungi incertae sedis</taxon>
        <taxon>Mucoromycota</taxon>
        <taxon>Mucoromycotina</taxon>
        <taxon>Mucoromycetes</taxon>
        <taxon>Mucorales</taxon>
        <taxon>Lichtheimiaceae</taxon>
        <taxon>Circinella</taxon>
    </lineage>
</organism>
<feature type="signal peptide" evidence="5">
    <location>
        <begin position="1"/>
        <end position="18"/>
    </location>
</feature>
<keyword evidence="4" id="KW-0472">Membrane</keyword>
<reference evidence="6 7" key="1">
    <citation type="submission" date="2020-12" db="EMBL/GenBank/DDBJ databases">
        <title>Metabolic potential, ecology and presence of endohyphal bacteria is reflected in genomic diversity of Mucoromycotina.</title>
        <authorList>
            <person name="Muszewska A."/>
            <person name="Okrasinska A."/>
            <person name="Steczkiewicz K."/>
            <person name="Drgas O."/>
            <person name="Orlowska M."/>
            <person name="Perlinska-Lenart U."/>
            <person name="Aleksandrzak-Piekarczyk T."/>
            <person name="Szatraj K."/>
            <person name="Zielenkiewicz U."/>
            <person name="Pilsyk S."/>
            <person name="Malc E."/>
            <person name="Mieczkowski P."/>
            <person name="Kruszewska J.S."/>
            <person name="Biernat P."/>
            <person name="Pawlowska J."/>
        </authorList>
    </citation>
    <scope>NUCLEOTIDE SEQUENCE [LARGE SCALE GENOMIC DNA]</scope>
    <source>
        <strain evidence="6 7">CBS 142.35</strain>
    </source>
</reference>
<feature type="region of interest" description="Disordered" evidence="3">
    <location>
        <begin position="442"/>
        <end position="462"/>
    </location>
</feature>
<keyword evidence="7" id="KW-1185">Reference proteome</keyword>
<evidence type="ECO:0000256" key="1">
    <source>
        <dbReference type="ARBA" id="ARBA00022441"/>
    </source>
</evidence>
<evidence type="ECO:0000256" key="4">
    <source>
        <dbReference type="SAM" id="Phobius"/>
    </source>
</evidence>
<dbReference type="InterPro" id="IPR011043">
    <property type="entry name" value="Gal_Oxase/kelch_b-propeller"/>
</dbReference>
<proteinExistence type="predicted"/>
<dbReference type="Gene3D" id="2.120.10.80">
    <property type="entry name" value="Kelch-type beta propeller"/>
    <property type="match status" value="2"/>
</dbReference>
<dbReference type="Proteomes" id="UP000646827">
    <property type="component" value="Unassembled WGS sequence"/>
</dbReference>
<evidence type="ECO:0000313" key="7">
    <source>
        <dbReference type="Proteomes" id="UP000646827"/>
    </source>
</evidence>
<evidence type="ECO:0000256" key="5">
    <source>
        <dbReference type="SAM" id="SignalP"/>
    </source>
</evidence>
<dbReference type="EMBL" id="JAEPRB010000320">
    <property type="protein sequence ID" value="KAG2217171.1"/>
    <property type="molecule type" value="Genomic_DNA"/>
</dbReference>
<comment type="caution">
    <text evidence="6">The sequence shown here is derived from an EMBL/GenBank/DDBJ whole genome shotgun (WGS) entry which is preliminary data.</text>
</comment>
<dbReference type="Pfam" id="PF24681">
    <property type="entry name" value="Kelch_KLHDC2_KLHL20_DRC7"/>
    <property type="match status" value="1"/>
</dbReference>
<dbReference type="CDD" id="cd12087">
    <property type="entry name" value="TM_EGFR-like"/>
    <property type="match status" value="1"/>
</dbReference>
<keyword evidence="4" id="KW-0812">Transmembrane</keyword>
<accession>A0A8H7RWJ4</accession>
<name>A0A8H7RWJ4_9FUNG</name>
<protein>
    <recommendedName>
        <fullName evidence="8">Kelch repeat-containing protein</fullName>
    </recommendedName>
</protein>
<keyword evidence="2" id="KW-0677">Repeat</keyword>
<sequence>MKRSSIAALLGFVPLTFATRPSVPRLGQDSDDNDEKAKTHADHYVLDIGSMNQVDDSALENWRQLSDSPMGPNAHFAIAPLSSEGYLVHGGWGPHDQHTYLLNQTWIFHTNSERWETIASNVSRLDLIAKMPSVLGSNGRIWIWGGEMESNQPRLLLQQNIQFPRGAYTRVGHSAVLARDGLNIFYFGGMNAKTENRDMDDDHGGFRNAPMNDVLVFNTVNKAWSRRTSTGDVVPSPRAFHTTNLVPNSDNILLYGGRQFGTVLPVKDYIYRFNTESNQWTEINLSQAGAGPRWGHSGTTVLHNDRSLFILFGANSQGAPTNDFYILDVNDMNWQGRSSGDDGSGTNAGNGNIYGKSSSNLDGGQIAGIVIGCLAAAVITGSIVLSLYRRRKRQQELYETYGNNPPDNEDEAIFSNLGVVGTVPPPVPPKNNYITRFFQKPDEPSVNDIVPQVKENKPDTRD</sequence>
<keyword evidence="5" id="KW-0732">Signal</keyword>
<dbReference type="OrthoDB" id="2363417at2759"/>
<evidence type="ECO:0000313" key="6">
    <source>
        <dbReference type="EMBL" id="KAG2217171.1"/>
    </source>
</evidence>
<keyword evidence="1" id="KW-0880">Kelch repeat</keyword>
<dbReference type="InterPro" id="IPR015915">
    <property type="entry name" value="Kelch-typ_b-propeller"/>
</dbReference>
<feature type="transmembrane region" description="Helical" evidence="4">
    <location>
        <begin position="366"/>
        <end position="388"/>
    </location>
</feature>
<dbReference type="SUPFAM" id="SSF50965">
    <property type="entry name" value="Galactose oxidase, central domain"/>
    <property type="match status" value="1"/>
</dbReference>
<evidence type="ECO:0000256" key="3">
    <source>
        <dbReference type="SAM" id="MobiDB-lite"/>
    </source>
</evidence>
<gene>
    <name evidence="6" type="ORF">INT45_003595</name>
</gene>